<evidence type="ECO:0000313" key="2">
    <source>
        <dbReference type="EMBL" id="ALO48127.1"/>
    </source>
</evidence>
<sequence length="524" mass="57831">MNMNKTKWIFAAALLLVTACASDDATQTGEQKKETATNGYATFVAGKEPTQTRTSLDYNTGKFYWEAGDNIFVKDDAGTWQTASNAVSGTAKSYYRFLLSGAFAGTSYTVFYPGKNGTNDQVTIATSQKQTTPADTKHLGEAGDCGLATATGTSANFNFTLDHKAAILVFQPYTSDALLQDCYLRKIEVISDNNIAGTYTLDPVTKKLTGTGTSNTITLTTGNYGGGSGGFPMTNSSADLSTNGAYMVIAPGHHKLRVKYWLQSRSADDKMGNKIEGTVTKDLPTFNYEENNYYDMTANLQITYYPAANAHYMWDAQQEYWFGHRDAAGLPDGNFPPNNGSPADVRSYNLMPGYSDDSGSAPAVTATHTAAKCPNINEMAWYILRGEPHWDTDLWAMLGRLYAGGMWFKKKAQISGFVSNAAPDGTDYTKSTNGYNGPDRATPVHGKPSDSEISKYFYLPAFGYYDSQYPFNAYPSGVYAGYYWSSTPYSKYWFKSYNMVFSSYEIRMYAYERYYKGLSLWTAE</sequence>
<name>A0A0S2KJD3_9BACT</name>
<proteinExistence type="predicted"/>
<dbReference type="KEGG" id="peo:AS203_02675"/>
<organism evidence="2 3">
    <name type="scientific">Hoylesella enoeca</name>
    <dbReference type="NCBI Taxonomy" id="76123"/>
    <lineage>
        <taxon>Bacteria</taxon>
        <taxon>Pseudomonadati</taxon>
        <taxon>Bacteroidota</taxon>
        <taxon>Bacteroidia</taxon>
        <taxon>Bacteroidales</taxon>
        <taxon>Prevotellaceae</taxon>
        <taxon>Hoylesella</taxon>
    </lineage>
</organism>
<dbReference type="PROSITE" id="PS51257">
    <property type="entry name" value="PROKAR_LIPOPROTEIN"/>
    <property type="match status" value="1"/>
</dbReference>
<evidence type="ECO:0008006" key="4">
    <source>
        <dbReference type="Google" id="ProtNLM"/>
    </source>
</evidence>
<keyword evidence="3" id="KW-1185">Reference proteome</keyword>
<evidence type="ECO:0000256" key="1">
    <source>
        <dbReference type="SAM" id="SignalP"/>
    </source>
</evidence>
<reference evidence="3" key="1">
    <citation type="submission" date="2015-11" db="EMBL/GenBank/DDBJ databases">
        <authorList>
            <person name="Holder M.E."/>
            <person name="Ajami N.J."/>
            <person name="Petrosino J.F."/>
        </authorList>
    </citation>
    <scope>NUCLEOTIDE SEQUENCE [LARGE SCALE GENOMIC DNA]</scope>
    <source>
        <strain evidence="3">F0113</strain>
    </source>
</reference>
<keyword evidence="1" id="KW-0732">Signal</keyword>
<dbReference type="EMBL" id="CP013195">
    <property type="protein sequence ID" value="ALO48127.1"/>
    <property type="molecule type" value="Genomic_DNA"/>
</dbReference>
<dbReference type="Proteomes" id="UP000056252">
    <property type="component" value="Chromosome"/>
</dbReference>
<dbReference type="STRING" id="76123.AS203_02675"/>
<feature type="chain" id="PRO_5006601753" description="Fimbrillin family protein" evidence="1">
    <location>
        <begin position="22"/>
        <end position="524"/>
    </location>
</feature>
<evidence type="ECO:0000313" key="3">
    <source>
        <dbReference type="Proteomes" id="UP000056252"/>
    </source>
</evidence>
<protein>
    <recommendedName>
        <fullName evidence="4">Fimbrillin family protein</fullName>
    </recommendedName>
</protein>
<gene>
    <name evidence="2" type="ORF">AS203_02675</name>
</gene>
<accession>A0A0S2KJD3</accession>
<dbReference type="AlphaFoldDB" id="A0A0S2KJD3"/>
<feature type="signal peptide" evidence="1">
    <location>
        <begin position="1"/>
        <end position="21"/>
    </location>
</feature>